<comment type="subcellular location">
    <subcellularLocation>
        <location evidence="1">Cell membrane</location>
        <topology evidence="1">Multi-pass membrane protein</topology>
    </subcellularLocation>
</comment>
<keyword evidence="6 7" id="KW-0472">Membrane</keyword>
<dbReference type="GO" id="GO:0009055">
    <property type="term" value="F:electron transfer activity"/>
    <property type="evidence" value="ECO:0007669"/>
    <property type="project" value="TreeGrafter"/>
</dbReference>
<comment type="caution">
    <text evidence="8">The sequence shown here is derived from an EMBL/GenBank/DDBJ whole genome shotgun (WGS) entry which is preliminary data.</text>
</comment>
<gene>
    <name evidence="8" type="ORF">HKX40_05960</name>
</gene>
<evidence type="ECO:0000256" key="2">
    <source>
        <dbReference type="ARBA" id="ARBA00007543"/>
    </source>
</evidence>
<dbReference type="AlphaFoldDB" id="A0A7Y4P690"/>
<feature type="transmembrane region" description="Helical" evidence="7">
    <location>
        <begin position="191"/>
        <end position="209"/>
    </location>
</feature>
<evidence type="ECO:0000256" key="4">
    <source>
        <dbReference type="ARBA" id="ARBA00022692"/>
    </source>
</evidence>
<dbReference type="EMBL" id="JABGBO010000005">
    <property type="protein sequence ID" value="NOL49679.1"/>
    <property type="molecule type" value="Genomic_DNA"/>
</dbReference>
<dbReference type="InterPro" id="IPR003317">
    <property type="entry name" value="Cyt-d_oxidase_su2"/>
</dbReference>
<feature type="transmembrane region" description="Helical" evidence="7">
    <location>
        <begin position="84"/>
        <end position="104"/>
    </location>
</feature>
<dbReference type="GO" id="GO:0005886">
    <property type="term" value="C:plasma membrane"/>
    <property type="evidence" value="ECO:0007669"/>
    <property type="project" value="UniProtKB-SubCell"/>
</dbReference>
<sequence length="329" mass="37022">MDWNYWLPLIFLALLGLAMFIYVTLDGFDLGVGMLMPRAKSAEQDIMVGSIGPFWDANETWIVLGAGVLFIAFPKANTLILGELYLPATFMIFMLLIRGAAFDFRAKADDYHKELWNIGFMISSGGMALCQGWMLGRYITAFGTEWDHYLFTIGVMLSVPAVYVLLAACWLIAKTEGELQRKAKHWANQAWWLVVVCLALISLATPYISQGIYNRWFSEELWLLPIPIATALLLLRLKFLVKGEEVLHHGVWRPFRLTVFVLVLCALGLAISVFPYAVIDKLTVWEAAASTPTLVVTLIGVCITVPIILAYSIFAYWVFRGKASTLKYE</sequence>
<evidence type="ECO:0000256" key="6">
    <source>
        <dbReference type="ARBA" id="ARBA00023136"/>
    </source>
</evidence>
<name>A0A7Y4P690_9BURK</name>
<organism evidence="8 9">
    <name type="scientific">Pelistega europaea</name>
    <dbReference type="NCBI Taxonomy" id="106147"/>
    <lineage>
        <taxon>Bacteria</taxon>
        <taxon>Pseudomonadati</taxon>
        <taxon>Pseudomonadota</taxon>
        <taxon>Betaproteobacteria</taxon>
        <taxon>Burkholderiales</taxon>
        <taxon>Alcaligenaceae</taxon>
        <taxon>Pelistega</taxon>
    </lineage>
</organism>
<protein>
    <submittedName>
        <fullName evidence="8">Cytochrome d ubiquinol oxidase subunit II</fullName>
    </submittedName>
</protein>
<feature type="transmembrane region" description="Helical" evidence="7">
    <location>
        <begin position="148"/>
        <end position="171"/>
    </location>
</feature>
<feature type="transmembrane region" description="Helical" evidence="7">
    <location>
        <begin position="298"/>
        <end position="319"/>
    </location>
</feature>
<keyword evidence="9" id="KW-1185">Reference proteome</keyword>
<keyword evidence="4 7" id="KW-0812">Transmembrane</keyword>
<dbReference type="Pfam" id="PF02322">
    <property type="entry name" value="Cyt_bd_oxida_II"/>
    <property type="match status" value="1"/>
</dbReference>
<accession>A0A7Y4P690</accession>
<keyword evidence="5 7" id="KW-1133">Transmembrane helix</keyword>
<dbReference type="RefSeq" id="WP_171588656.1">
    <property type="nucleotide sequence ID" value="NZ_JABGBO010000005.1"/>
</dbReference>
<dbReference type="GO" id="GO:0070069">
    <property type="term" value="C:cytochrome complex"/>
    <property type="evidence" value="ECO:0007669"/>
    <property type="project" value="TreeGrafter"/>
</dbReference>
<feature type="transmembrane region" description="Helical" evidence="7">
    <location>
        <begin position="221"/>
        <end position="237"/>
    </location>
</feature>
<dbReference type="GO" id="GO:0016682">
    <property type="term" value="F:oxidoreductase activity, acting on diphenols and related substances as donors, oxygen as acceptor"/>
    <property type="evidence" value="ECO:0007669"/>
    <property type="project" value="TreeGrafter"/>
</dbReference>
<evidence type="ECO:0000256" key="7">
    <source>
        <dbReference type="SAM" id="Phobius"/>
    </source>
</evidence>
<keyword evidence="3" id="KW-1003">Cell membrane</keyword>
<evidence type="ECO:0000256" key="5">
    <source>
        <dbReference type="ARBA" id="ARBA00022989"/>
    </source>
</evidence>
<evidence type="ECO:0000313" key="8">
    <source>
        <dbReference type="EMBL" id="NOL49679.1"/>
    </source>
</evidence>
<feature type="transmembrane region" description="Helical" evidence="7">
    <location>
        <begin position="116"/>
        <end position="136"/>
    </location>
</feature>
<feature type="transmembrane region" description="Helical" evidence="7">
    <location>
        <begin position="257"/>
        <end position="278"/>
    </location>
</feature>
<evidence type="ECO:0000256" key="3">
    <source>
        <dbReference type="ARBA" id="ARBA00022475"/>
    </source>
</evidence>
<dbReference type="GO" id="GO:0019646">
    <property type="term" value="P:aerobic electron transport chain"/>
    <property type="evidence" value="ECO:0007669"/>
    <property type="project" value="TreeGrafter"/>
</dbReference>
<evidence type="ECO:0000256" key="1">
    <source>
        <dbReference type="ARBA" id="ARBA00004651"/>
    </source>
</evidence>
<evidence type="ECO:0000313" key="9">
    <source>
        <dbReference type="Proteomes" id="UP000541421"/>
    </source>
</evidence>
<proteinExistence type="inferred from homology"/>
<reference evidence="8 9" key="1">
    <citation type="submission" date="2020-05" db="EMBL/GenBank/DDBJ databases">
        <authorList>
            <person name="Niu N."/>
        </authorList>
    </citation>
    <scope>NUCLEOTIDE SEQUENCE [LARGE SCALE GENOMIC DNA]</scope>
    <source>
        <strain evidence="8 9">LMG10982</strain>
    </source>
</reference>
<comment type="similarity">
    <text evidence="2">Belongs to the cytochrome ubiquinol oxidase subunit 2 family.</text>
</comment>
<feature type="transmembrane region" description="Helical" evidence="7">
    <location>
        <begin position="6"/>
        <end position="25"/>
    </location>
</feature>
<dbReference type="PANTHER" id="PTHR43141">
    <property type="entry name" value="CYTOCHROME BD2 SUBUNIT II"/>
    <property type="match status" value="1"/>
</dbReference>
<dbReference type="Proteomes" id="UP000541421">
    <property type="component" value="Unassembled WGS sequence"/>
</dbReference>
<dbReference type="PANTHER" id="PTHR43141:SF2">
    <property type="entry name" value="BLR3729 PROTEIN"/>
    <property type="match status" value="1"/>
</dbReference>